<reference evidence="5 6" key="1">
    <citation type="submission" date="2019-07" db="EMBL/GenBank/DDBJ databases">
        <title>R&amp;d 2014.</title>
        <authorList>
            <person name="Klenk H.-P."/>
        </authorList>
    </citation>
    <scope>NUCLEOTIDE SEQUENCE [LARGE SCALE GENOMIC DNA]</scope>
    <source>
        <strain evidence="5 6">DSM 43912</strain>
    </source>
</reference>
<protein>
    <submittedName>
        <fullName evidence="5">Glycosyltransferase involved in cell wall biosynthesis</fullName>
    </submittedName>
</protein>
<dbReference type="InterPro" id="IPR050194">
    <property type="entry name" value="Glycosyltransferase_grp1"/>
</dbReference>
<evidence type="ECO:0000256" key="1">
    <source>
        <dbReference type="ARBA" id="ARBA00022676"/>
    </source>
</evidence>
<evidence type="ECO:0000313" key="5">
    <source>
        <dbReference type="EMBL" id="TWJ28730.1"/>
    </source>
</evidence>
<proteinExistence type="predicted"/>
<evidence type="ECO:0000259" key="4">
    <source>
        <dbReference type="Pfam" id="PF13579"/>
    </source>
</evidence>
<evidence type="ECO:0000256" key="2">
    <source>
        <dbReference type="ARBA" id="ARBA00022679"/>
    </source>
</evidence>
<dbReference type="EMBL" id="VLLP01000001">
    <property type="protein sequence ID" value="TWJ28730.1"/>
    <property type="molecule type" value="Genomic_DNA"/>
</dbReference>
<dbReference type="SUPFAM" id="SSF53756">
    <property type="entry name" value="UDP-Glycosyltransferase/glycogen phosphorylase"/>
    <property type="match status" value="1"/>
</dbReference>
<sequence>MRIVMVSTGSPPDPFGGIGTYLEGLLGAVRPEDADVHLVGSSRHRELPRLSRYGGATVRRVPATLPWSRAPLPRSRLAMLIAVARLNLAGVRYARRLRTRGKVDLVAVHDWMCAPAGLVCALLFRMPVCYHVHSAETFHGDGSRGPIAALGRLLNRALSGRARLVVVPSSDTVSAVPHLAGRPDVVVVSHGAGKAWRMDCPDDAERAVVRDKVRSSYGIPEGRRLVVFAGRYAPHKGVTELVEAVRRMRDDGVDVSVVMAGTGWPDVAHDQRLRERVTQLGLDGRVHLLGRYLDTAELRDHLVAADACAFPSSYEPFGFVALEAMALRARTVVGPGFDEAVVGSAEGACLRTATVEPADLAAAVRQALGDDDPALGDRARRYVLDHHSWEAAAARTLQVYAEAVRR</sequence>
<accession>A0A562WEM4</accession>
<dbReference type="Proteomes" id="UP000319728">
    <property type="component" value="Unassembled WGS sequence"/>
</dbReference>
<evidence type="ECO:0000313" key="6">
    <source>
        <dbReference type="Proteomes" id="UP000319728"/>
    </source>
</evidence>
<comment type="caution">
    <text evidence="5">The sequence shown here is derived from an EMBL/GenBank/DDBJ whole genome shotgun (WGS) entry which is preliminary data.</text>
</comment>
<keyword evidence="6" id="KW-1185">Reference proteome</keyword>
<dbReference type="GO" id="GO:0016757">
    <property type="term" value="F:glycosyltransferase activity"/>
    <property type="evidence" value="ECO:0007669"/>
    <property type="project" value="UniProtKB-KW"/>
</dbReference>
<dbReference type="Pfam" id="PF00534">
    <property type="entry name" value="Glycos_transf_1"/>
    <property type="match status" value="1"/>
</dbReference>
<dbReference type="InterPro" id="IPR028098">
    <property type="entry name" value="Glyco_trans_4-like_N"/>
</dbReference>
<dbReference type="CDD" id="cd03801">
    <property type="entry name" value="GT4_PimA-like"/>
    <property type="match status" value="1"/>
</dbReference>
<feature type="domain" description="Glycosyl transferase family 1" evidence="3">
    <location>
        <begin position="210"/>
        <end position="371"/>
    </location>
</feature>
<dbReference type="RefSeq" id="WP_145817221.1">
    <property type="nucleotide sequence ID" value="NZ_AP023438.1"/>
</dbReference>
<dbReference type="InterPro" id="IPR001296">
    <property type="entry name" value="Glyco_trans_1"/>
</dbReference>
<dbReference type="AlphaFoldDB" id="A0A562WEM4"/>
<dbReference type="PANTHER" id="PTHR45947">
    <property type="entry name" value="SULFOQUINOVOSYL TRANSFERASE SQD2"/>
    <property type="match status" value="1"/>
</dbReference>
<evidence type="ECO:0000259" key="3">
    <source>
        <dbReference type="Pfam" id="PF00534"/>
    </source>
</evidence>
<keyword evidence="1" id="KW-0328">Glycosyltransferase</keyword>
<dbReference type="GO" id="GO:1901137">
    <property type="term" value="P:carbohydrate derivative biosynthetic process"/>
    <property type="evidence" value="ECO:0007669"/>
    <property type="project" value="UniProtKB-ARBA"/>
</dbReference>
<dbReference type="OrthoDB" id="9802525at2"/>
<dbReference type="Gene3D" id="3.40.50.2000">
    <property type="entry name" value="Glycogen Phosphorylase B"/>
    <property type="match status" value="2"/>
</dbReference>
<gene>
    <name evidence="5" type="ORF">JD81_02235</name>
</gene>
<keyword evidence="2 5" id="KW-0808">Transferase</keyword>
<dbReference type="PANTHER" id="PTHR45947:SF3">
    <property type="entry name" value="SULFOQUINOVOSYL TRANSFERASE SQD2"/>
    <property type="match status" value="1"/>
</dbReference>
<organism evidence="5 6">
    <name type="scientific">Micromonospora sagamiensis</name>
    <dbReference type="NCBI Taxonomy" id="47875"/>
    <lineage>
        <taxon>Bacteria</taxon>
        <taxon>Bacillati</taxon>
        <taxon>Actinomycetota</taxon>
        <taxon>Actinomycetes</taxon>
        <taxon>Micromonosporales</taxon>
        <taxon>Micromonosporaceae</taxon>
        <taxon>Micromonospora</taxon>
    </lineage>
</organism>
<feature type="domain" description="Glycosyltransferase subfamily 4-like N-terminal" evidence="4">
    <location>
        <begin position="16"/>
        <end position="188"/>
    </location>
</feature>
<name>A0A562WEM4_9ACTN</name>
<dbReference type="Pfam" id="PF13579">
    <property type="entry name" value="Glyco_trans_4_4"/>
    <property type="match status" value="1"/>
</dbReference>